<dbReference type="Gene3D" id="1.20.140.10">
    <property type="entry name" value="Butyryl-CoA Dehydrogenase, subunit A, domain 3"/>
    <property type="match status" value="1"/>
</dbReference>
<dbReference type="InterPro" id="IPR046373">
    <property type="entry name" value="Acyl-CoA_Oxase/DH_mid-dom_sf"/>
</dbReference>
<evidence type="ECO:0000259" key="10">
    <source>
        <dbReference type="Pfam" id="PF00441"/>
    </source>
</evidence>
<dbReference type="InterPro" id="IPR037069">
    <property type="entry name" value="AcylCoA_DH/ox_N_sf"/>
</dbReference>
<dbReference type="OrthoDB" id="9769473at2"/>
<evidence type="ECO:0000313" key="14">
    <source>
        <dbReference type="Proteomes" id="UP000030901"/>
    </source>
</evidence>
<feature type="domain" description="Acyl-CoA dehydrogenase/oxidase N-terminal" evidence="12">
    <location>
        <begin position="6"/>
        <end position="113"/>
    </location>
</feature>
<evidence type="ECO:0000313" key="13">
    <source>
        <dbReference type="EMBL" id="AJA44411.1"/>
    </source>
</evidence>
<evidence type="ECO:0000256" key="1">
    <source>
        <dbReference type="ARBA" id="ARBA00001974"/>
    </source>
</evidence>
<dbReference type="Gene3D" id="1.10.540.10">
    <property type="entry name" value="Acyl-CoA dehydrogenase/oxidase, N-terminal domain"/>
    <property type="match status" value="1"/>
</dbReference>
<dbReference type="HOGENOM" id="CLU_018204_0_2_6"/>
<evidence type="ECO:0000259" key="12">
    <source>
        <dbReference type="Pfam" id="PF02771"/>
    </source>
</evidence>
<dbReference type="Gene3D" id="2.40.110.10">
    <property type="entry name" value="Butyryl-CoA Dehydrogenase, subunit A, domain 2"/>
    <property type="match status" value="1"/>
</dbReference>
<reference evidence="13 14" key="1">
    <citation type="journal article" date="2014" name="Appl. Environ. Microbiol.">
        <title>Gut symbionts from distinct hosts exhibit genotoxic activity via divergent colibactin biosynthetic pathways.</title>
        <authorList>
            <person name="Engel P."/>
            <person name="Vizcaino M.I."/>
            <person name="Crawford J.M."/>
        </authorList>
    </citation>
    <scope>NUCLEOTIDE SEQUENCE [LARGE SCALE GENOMIC DNA]</scope>
    <source>
        <strain evidence="13 14">PEB0191</strain>
    </source>
</reference>
<comment type="catalytic activity">
    <reaction evidence="5">
        <text>3-sulfinopropanoyl-CoA + H2O = propanoyl-CoA + sulfite + H(+)</text>
        <dbReference type="Rhea" id="RHEA:41624"/>
        <dbReference type="ChEBI" id="CHEBI:15377"/>
        <dbReference type="ChEBI" id="CHEBI:15378"/>
        <dbReference type="ChEBI" id="CHEBI:17359"/>
        <dbReference type="ChEBI" id="CHEBI:57392"/>
        <dbReference type="ChEBI" id="CHEBI:78349"/>
        <dbReference type="EC" id="3.13.1.4"/>
    </reaction>
    <physiologicalReaction direction="left-to-right" evidence="5">
        <dbReference type="Rhea" id="RHEA:41625"/>
    </physiologicalReaction>
</comment>
<dbReference type="PANTHER" id="PTHR43884:SF12">
    <property type="entry name" value="ISOVALERYL-COA DEHYDROGENASE, MITOCHONDRIAL-RELATED"/>
    <property type="match status" value="1"/>
</dbReference>
<keyword evidence="4 9" id="KW-0274">FAD</keyword>
<dbReference type="PANTHER" id="PTHR43884">
    <property type="entry name" value="ACYL-COA DEHYDROGENASE"/>
    <property type="match status" value="1"/>
</dbReference>
<evidence type="ECO:0000256" key="5">
    <source>
        <dbReference type="ARBA" id="ARBA00052938"/>
    </source>
</evidence>
<dbReference type="InterPro" id="IPR009075">
    <property type="entry name" value="AcylCo_DH/oxidase_C"/>
</dbReference>
<dbReference type="InterPro" id="IPR036250">
    <property type="entry name" value="AcylCo_DH-like_C"/>
</dbReference>
<accession>A0A0A7S597</accession>
<evidence type="ECO:0000256" key="4">
    <source>
        <dbReference type="ARBA" id="ARBA00022827"/>
    </source>
</evidence>
<dbReference type="InterPro" id="IPR006091">
    <property type="entry name" value="Acyl-CoA_Oxase/DH_mid-dom"/>
</dbReference>
<dbReference type="AlphaFoldDB" id="A0A0A7S597"/>
<dbReference type="FunFam" id="1.20.140.10:FF:000004">
    <property type="entry name" value="Acyl-CoA dehydrogenase FadE25"/>
    <property type="match status" value="1"/>
</dbReference>
<dbReference type="EC" id="3.13.1.4" evidence="6"/>
<dbReference type="Pfam" id="PF02770">
    <property type="entry name" value="Acyl-CoA_dh_M"/>
    <property type="match status" value="1"/>
</dbReference>
<name>A0A0A7S597_FRIPE</name>
<evidence type="ECO:0000256" key="7">
    <source>
        <dbReference type="ARBA" id="ARBA00068311"/>
    </source>
</evidence>
<dbReference type="GO" id="GO:0050660">
    <property type="term" value="F:flavin adenine dinucleotide binding"/>
    <property type="evidence" value="ECO:0007669"/>
    <property type="project" value="InterPro"/>
</dbReference>
<dbReference type="EMBL" id="CP009056">
    <property type="protein sequence ID" value="AJA44411.1"/>
    <property type="molecule type" value="Genomic_DNA"/>
</dbReference>
<feature type="domain" description="Acyl-CoA oxidase/dehydrogenase middle" evidence="11">
    <location>
        <begin position="117"/>
        <end position="207"/>
    </location>
</feature>
<dbReference type="PIRSF" id="PIRSF016578">
    <property type="entry name" value="HsaA"/>
    <property type="match status" value="1"/>
</dbReference>
<evidence type="ECO:0000259" key="11">
    <source>
        <dbReference type="Pfam" id="PF02770"/>
    </source>
</evidence>
<proteinExistence type="inferred from homology"/>
<evidence type="ECO:0000256" key="2">
    <source>
        <dbReference type="ARBA" id="ARBA00009347"/>
    </source>
</evidence>
<dbReference type="SUPFAM" id="SSF47203">
    <property type="entry name" value="Acyl-CoA dehydrogenase C-terminal domain-like"/>
    <property type="match status" value="1"/>
</dbReference>
<evidence type="ECO:0000256" key="6">
    <source>
        <dbReference type="ARBA" id="ARBA00066461"/>
    </source>
</evidence>
<sequence length="378" mass="41713">MLEQYHTTRQNVSQFVNSTLNGVAAQIERDQFIDAQIISQLAKAGYLGASISKKYGGSQMDSYQLCALHETIAAVHGSLENLITVTGMVSTPIQRAGNKAQKEYYLPKLASGELVGAIALTEPNIGSDLANAETQLTQDGDGWRLNGKKKWITLAQIADFYIVLTRFDNKMATVIIDRNTEGLTVTPIRDLLGLRGNMLAELNFDNCRLEADALLGQISSGVPLSVNFALNEGRFTTACGSLGLCQGAVDITEQYIRHRKQFKHRLFSHGIVQHLFTKMLTQTRSARLMCFSAADYRENLHPDMINETLMAKYIASTAAVEVASNAVQLLGANGCQADMQVERYYRDAKIMEIIEGTTQIHEIQIAMNYMMNGKGSDK</sequence>
<dbReference type="Proteomes" id="UP000030901">
    <property type="component" value="Chromosome"/>
</dbReference>
<keyword evidence="14" id="KW-1185">Reference proteome</keyword>
<protein>
    <recommendedName>
        <fullName evidence="7">3-sulfinopropanoyl-CoA desulfinase</fullName>
        <ecNumber evidence="6">3.13.1.4</ecNumber>
    </recommendedName>
    <alternativeName>
        <fullName evidence="8">3-sulfinopropionyl coenzyme A desulfinase</fullName>
    </alternativeName>
</protein>
<dbReference type="InterPro" id="IPR013786">
    <property type="entry name" value="AcylCoA_DH/ox_N"/>
</dbReference>
<dbReference type="GO" id="GO:0003995">
    <property type="term" value="F:acyl-CoA dehydrogenase activity"/>
    <property type="evidence" value="ECO:0007669"/>
    <property type="project" value="TreeGrafter"/>
</dbReference>
<dbReference type="KEGG" id="fpp:FPB0191_00580"/>
<dbReference type="InterPro" id="IPR009100">
    <property type="entry name" value="AcylCoA_DH/oxidase_NM_dom_sf"/>
</dbReference>
<evidence type="ECO:0000256" key="9">
    <source>
        <dbReference type="RuleBase" id="RU362125"/>
    </source>
</evidence>
<keyword evidence="3 9" id="KW-0285">Flavoprotein</keyword>
<dbReference type="SUPFAM" id="SSF56645">
    <property type="entry name" value="Acyl-CoA dehydrogenase NM domain-like"/>
    <property type="match status" value="1"/>
</dbReference>
<dbReference type="RefSeq" id="WP_082018218.1">
    <property type="nucleotide sequence ID" value="NZ_CP009056.1"/>
</dbReference>
<evidence type="ECO:0000256" key="8">
    <source>
        <dbReference type="ARBA" id="ARBA00075603"/>
    </source>
</evidence>
<organism evidence="13 14">
    <name type="scientific">Frischella perrara</name>
    <dbReference type="NCBI Taxonomy" id="1267021"/>
    <lineage>
        <taxon>Bacteria</taxon>
        <taxon>Pseudomonadati</taxon>
        <taxon>Pseudomonadota</taxon>
        <taxon>Gammaproteobacteria</taxon>
        <taxon>Orbales</taxon>
        <taxon>Orbaceae</taxon>
        <taxon>Frischella</taxon>
    </lineage>
</organism>
<comment type="cofactor">
    <cofactor evidence="1 9">
        <name>FAD</name>
        <dbReference type="ChEBI" id="CHEBI:57692"/>
    </cofactor>
</comment>
<comment type="similarity">
    <text evidence="2 9">Belongs to the acyl-CoA dehydrogenase family.</text>
</comment>
<dbReference type="Pfam" id="PF02771">
    <property type="entry name" value="Acyl-CoA_dh_N"/>
    <property type="match status" value="1"/>
</dbReference>
<dbReference type="Pfam" id="PF00441">
    <property type="entry name" value="Acyl-CoA_dh_1"/>
    <property type="match status" value="1"/>
</dbReference>
<feature type="domain" description="Acyl-CoA dehydrogenase/oxidase C-terminal" evidence="10">
    <location>
        <begin position="226"/>
        <end position="369"/>
    </location>
</feature>
<gene>
    <name evidence="13" type="ORF">FPB0191_00580</name>
</gene>
<keyword evidence="9" id="KW-0560">Oxidoreductase</keyword>
<evidence type="ECO:0000256" key="3">
    <source>
        <dbReference type="ARBA" id="ARBA00022630"/>
    </source>
</evidence>
<dbReference type="STRING" id="1267021.FPB0191_00580"/>